<proteinExistence type="predicted"/>
<protein>
    <submittedName>
        <fullName evidence="2">Uncharacterized protein</fullName>
    </submittedName>
</protein>
<name>A0A9J6BMK7_POLVA</name>
<comment type="caution">
    <text evidence="2">The sequence shown here is derived from an EMBL/GenBank/DDBJ whole genome shotgun (WGS) entry which is preliminary data.</text>
</comment>
<gene>
    <name evidence="2" type="ORF">PVAND_000886</name>
</gene>
<evidence type="ECO:0000313" key="2">
    <source>
        <dbReference type="EMBL" id="KAG5670638.1"/>
    </source>
</evidence>
<keyword evidence="1" id="KW-0812">Transmembrane</keyword>
<dbReference type="EMBL" id="JADBJN010000003">
    <property type="protein sequence ID" value="KAG5670638.1"/>
    <property type="molecule type" value="Genomic_DNA"/>
</dbReference>
<accession>A0A9J6BMK7</accession>
<evidence type="ECO:0000256" key="1">
    <source>
        <dbReference type="SAM" id="Phobius"/>
    </source>
</evidence>
<dbReference type="Proteomes" id="UP001107558">
    <property type="component" value="Chromosome 3"/>
</dbReference>
<keyword evidence="1" id="KW-1133">Transmembrane helix</keyword>
<feature type="transmembrane region" description="Helical" evidence="1">
    <location>
        <begin position="40"/>
        <end position="64"/>
    </location>
</feature>
<keyword evidence="1" id="KW-0472">Membrane</keyword>
<reference evidence="2" key="1">
    <citation type="submission" date="2021-03" db="EMBL/GenBank/DDBJ databases">
        <title>Chromosome level genome of the anhydrobiotic midge Polypedilum vanderplanki.</title>
        <authorList>
            <person name="Yoshida Y."/>
            <person name="Kikawada T."/>
            <person name="Gusev O."/>
        </authorList>
    </citation>
    <scope>NUCLEOTIDE SEQUENCE</scope>
    <source>
        <strain evidence="2">NIAS01</strain>
        <tissue evidence="2">Whole body or cell culture</tissue>
    </source>
</reference>
<dbReference type="AlphaFoldDB" id="A0A9J6BMK7"/>
<dbReference type="OrthoDB" id="10070859at2759"/>
<organism evidence="2 3">
    <name type="scientific">Polypedilum vanderplanki</name>
    <name type="common">Sleeping chironomid midge</name>
    <dbReference type="NCBI Taxonomy" id="319348"/>
    <lineage>
        <taxon>Eukaryota</taxon>
        <taxon>Metazoa</taxon>
        <taxon>Ecdysozoa</taxon>
        <taxon>Arthropoda</taxon>
        <taxon>Hexapoda</taxon>
        <taxon>Insecta</taxon>
        <taxon>Pterygota</taxon>
        <taxon>Neoptera</taxon>
        <taxon>Endopterygota</taxon>
        <taxon>Diptera</taxon>
        <taxon>Nematocera</taxon>
        <taxon>Chironomoidea</taxon>
        <taxon>Chironomidae</taxon>
        <taxon>Chironominae</taxon>
        <taxon>Polypedilum</taxon>
        <taxon>Polypedilum</taxon>
    </lineage>
</organism>
<keyword evidence="3" id="KW-1185">Reference proteome</keyword>
<sequence length="97" mass="10208">MRSLLSYSCIVHIAMIMSTSDRSGKDCCGQWFNGPPLRFLVALVALGGVACTLGGATLGSIALAGSPTSHLTAGLLMTGEFKNKKKVFTSEILLKVF</sequence>
<evidence type="ECO:0000313" key="3">
    <source>
        <dbReference type="Proteomes" id="UP001107558"/>
    </source>
</evidence>